<evidence type="ECO:0000313" key="1">
    <source>
        <dbReference type="EMBL" id="KLO15318.1"/>
    </source>
</evidence>
<dbReference type="Proteomes" id="UP000053477">
    <property type="component" value="Unassembled WGS sequence"/>
</dbReference>
<dbReference type="AlphaFoldDB" id="A0A0H2S0L2"/>
<accession>A0A0H2S0L2</accession>
<keyword evidence="2" id="KW-1185">Reference proteome</keyword>
<reference evidence="1 2" key="1">
    <citation type="submission" date="2015-04" db="EMBL/GenBank/DDBJ databases">
        <title>Complete genome sequence of Schizopora paradoxa KUC8140, a cosmopolitan wood degrader in East Asia.</title>
        <authorList>
            <consortium name="DOE Joint Genome Institute"/>
            <person name="Min B."/>
            <person name="Park H."/>
            <person name="Jang Y."/>
            <person name="Kim J.-J."/>
            <person name="Kim K.H."/>
            <person name="Pangilinan J."/>
            <person name="Lipzen A."/>
            <person name="Riley R."/>
            <person name="Grigoriev I.V."/>
            <person name="Spatafora J.W."/>
            <person name="Choi I.-G."/>
        </authorList>
    </citation>
    <scope>NUCLEOTIDE SEQUENCE [LARGE SCALE GENOMIC DNA]</scope>
    <source>
        <strain evidence="1 2">KUC8140</strain>
    </source>
</reference>
<dbReference type="EMBL" id="KQ085931">
    <property type="protein sequence ID" value="KLO15318.1"/>
    <property type="molecule type" value="Genomic_DNA"/>
</dbReference>
<sequence length="161" mass="18445">MSAPFAPFNCEVPHREHVQKSHQGRIAAVDSNCFVRELQIRRRMGSLIETIGSIWSPFGRPSCKVWGGLEDFDKFTSQSKDNASSSCLFAWKKFESPLGTPRFFNFSSKLVLQTQEDRKTFLCVNIRYNCTSTAIMKPRVGLKPDDSQLQEVVDETRYEKN</sequence>
<gene>
    <name evidence="1" type="ORF">SCHPADRAFT_927245</name>
</gene>
<dbReference type="InParanoid" id="A0A0H2S0L2"/>
<organism evidence="1 2">
    <name type="scientific">Schizopora paradoxa</name>
    <dbReference type="NCBI Taxonomy" id="27342"/>
    <lineage>
        <taxon>Eukaryota</taxon>
        <taxon>Fungi</taxon>
        <taxon>Dikarya</taxon>
        <taxon>Basidiomycota</taxon>
        <taxon>Agaricomycotina</taxon>
        <taxon>Agaricomycetes</taxon>
        <taxon>Hymenochaetales</taxon>
        <taxon>Schizoporaceae</taxon>
        <taxon>Schizopora</taxon>
    </lineage>
</organism>
<name>A0A0H2S0L2_9AGAM</name>
<protein>
    <submittedName>
        <fullName evidence="1">Uncharacterized protein</fullName>
    </submittedName>
</protein>
<evidence type="ECO:0000313" key="2">
    <source>
        <dbReference type="Proteomes" id="UP000053477"/>
    </source>
</evidence>
<proteinExistence type="predicted"/>